<dbReference type="Pfam" id="PF04042">
    <property type="entry name" value="DNA_pol_E_B"/>
    <property type="match status" value="1"/>
</dbReference>
<dbReference type="CTD" id="9800943"/>
<evidence type="ECO:0000256" key="6">
    <source>
        <dbReference type="PIRNR" id="PIRNR018300"/>
    </source>
</evidence>
<dbReference type="OrthoDB" id="336885at2759"/>
<evidence type="ECO:0000256" key="5">
    <source>
        <dbReference type="ARBA" id="ARBA00023242"/>
    </source>
</evidence>
<evidence type="ECO:0000256" key="4">
    <source>
        <dbReference type="ARBA" id="ARBA00022705"/>
    </source>
</evidence>
<keyword evidence="5 6" id="KW-0539">Nucleus</keyword>
<evidence type="ECO:0000313" key="11">
    <source>
        <dbReference type="Proteomes" id="UP000008281"/>
    </source>
</evidence>
<dbReference type="GO" id="GO:0005658">
    <property type="term" value="C:alpha DNA polymerase:primase complex"/>
    <property type="evidence" value="ECO:0007669"/>
    <property type="project" value="TreeGrafter"/>
</dbReference>
<dbReference type="InterPro" id="IPR016722">
    <property type="entry name" value="DNA_pol_alpha_bsu"/>
</dbReference>
<evidence type="ECO:0000259" key="9">
    <source>
        <dbReference type="Pfam" id="PF22062"/>
    </source>
</evidence>
<dbReference type="InterPro" id="IPR043034">
    <property type="entry name" value="DNA_pol_alpha_B_N_sf"/>
</dbReference>
<protein>
    <recommendedName>
        <fullName evidence="3 6">DNA polymerase alpha subunit B</fullName>
    </recommendedName>
</protein>
<organism evidence="11">
    <name type="scientific">Caenorhabditis remanei</name>
    <name type="common">Caenorhabditis vulgaris</name>
    <dbReference type="NCBI Taxonomy" id="31234"/>
    <lineage>
        <taxon>Eukaryota</taxon>
        <taxon>Metazoa</taxon>
        <taxon>Ecdysozoa</taxon>
        <taxon>Nematoda</taxon>
        <taxon>Chromadorea</taxon>
        <taxon>Rhabditida</taxon>
        <taxon>Rhabditina</taxon>
        <taxon>Rhabditomorpha</taxon>
        <taxon>Rhabditoidea</taxon>
        <taxon>Rhabditidae</taxon>
        <taxon>Peloderinae</taxon>
        <taxon>Caenorhabditis</taxon>
    </lineage>
</organism>
<dbReference type="OMA" id="QLADFMY"/>
<dbReference type="InterPro" id="IPR013627">
    <property type="entry name" value="Pol_alpha_B_N"/>
</dbReference>
<feature type="domain" description="DNA polymerase alpha subunit B OB" evidence="9">
    <location>
        <begin position="201"/>
        <end position="302"/>
    </location>
</feature>
<dbReference type="eggNOG" id="KOG1625">
    <property type="taxonomic scope" value="Eukaryota"/>
</dbReference>
<dbReference type="HOGENOM" id="CLU_014923_3_1_1"/>
<reference evidence="10" key="1">
    <citation type="submission" date="2007-07" db="EMBL/GenBank/DDBJ databases">
        <title>PCAP assembly of the Caenorhabditis remanei genome.</title>
        <authorList>
            <consortium name="The Caenorhabditis remanei Sequencing Consortium"/>
            <person name="Wilson R.K."/>
        </authorList>
    </citation>
    <scope>NUCLEOTIDE SEQUENCE [LARGE SCALE GENOMIC DNA]</scope>
    <source>
        <strain evidence="10">PB4641</strain>
    </source>
</reference>
<dbReference type="InterPro" id="IPR007185">
    <property type="entry name" value="DNA_pol_a/d/e_bsu"/>
</dbReference>
<sequence length="581" mass="64848">MAYEFDLDTLNENLEHFSLECPNQTNLIEKLDELCRNFRKTNEDICDDIASVMTNENKKVVDSSILEKLEELFEAEAKKTIHTPRSVKKPTRIPLAERSGFILSGGPGDDDKPHHMNSSSNAKLEGHYLDFSPFQNSPANEKFFKRADPGQVISSIRGRKYQDKGLKGASKNDDKMKIVSKQPSNLYAGDKCSMVIDAKSRRMTDISQHIQKVFEEIADWGNPLIPSVDVVYTYGQVVHDETKDNEKFGENSVALMINDEDGTMIRLDLSKITEDVTLFPGQIIAVRGTNETGEELQVDKIFTPSSLPVSPVESDTTKDIWFACGPYTAMDNCGYEQLCELLDKVVAEKPDILVLAGPFVDQKNAFLNKSTFNITYDDLMEDLLCKIKEKLINTRTEVIIQPSASRDLCTPSVFPSPPFQFKNRKLDSIRKEIHFVSDPCIFRIGQKGIEVAVTSSEPIQGLSNSEFHRSANQENIDRIARLCSHMLTQQTLYPLEPTEVPSSMGDLLEVCRLTSSPHIVFAPTKLAPSAKSVNGSVFINSSTLAKGPTGNYVKMSINLHAGEIMPGETVADYSLIQLMKI</sequence>
<dbReference type="GeneID" id="9800943"/>
<comment type="subcellular location">
    <subcellularLocation>
        <location evidence="1 6">Nucleus</location>
    </subcellularLocation>
</comment>
<feature type="domain" description="DNA polymerase alpha subunit B N-terminal" evidence="8">
    <location>
        <begin position="9"/>
        <end position="71"/>
    </location>
</feature>
<evidence type="ECO:0000313" key="10">
    <source>
        <dbReference type="EMBL" id="EFO86586.1"/>
    </source>
</evidence>
<dbReference type="AlphaFoldDB" id="E3LZ74"/>
<dbReference type="KEGG" id="crq:GCK72_010513"/>
<dbReference type="InParanoid" id="E3LZ74"/>
<evidence type="ECO:0000256" key="2">
    <source>
        <dbReference type="ARBA" id="ARBA00007299"/>
    </source>
</evidence>
<dbReference type="PANTHER" id="PTHR23061:SF12">
    <property type="entry name" value="DNA POLYMERASE ALPHA SUBUNIT B"/>
    <property type="match status" value="1"/>
</dbReference>
<evidence type="ECO:0000256" key="3">
    <source>
        <dbReference type="ARBA" id="ARBA00018596"/>
    </source>
</evidence>
<evidence type="ECO:0000256" key="1">
    <source>
        <dbReference type="ARBA" id="ARBA00004123"/>
    </source>
</evidence>
<gene>
    <name evidence="10" type="primary">Cre-div-1</name>
    <name evidence="10" type="ORF">CRE_04778</name>
</gene>
<dbReference type="InterPro" id="IPR054300">
    <property type="entry name" value="OB_DPOA2"/>
</dbReference>
<dbReference type="Gene3D" id="1.10.8.530">
    <property type="entry name" value="DNA polymerase alpha-primase, subunit B, N-terminal domain"/>
    <property type="match status" value="1"/>
</dbReference>
<dbReference type="GO" id="GO:0003677">
    <property type="term" value="F:DNA binding"/>
    <property type="evidence" value="ECO:0007669"/>
    <property type="project" value="InterPro"/>
</dbReference>
<comment type="similarity">
    <text evidence="2 6">Belongs to the DNA polymerase alpha subunit B family.</text>
</comment>
<dbReference type="EMBL" id="DS268419">
    <property type="protein sequence ID" value="EFO86586.1"/>
    <property type="molecule type" value="Genomic_DNA"/>
</dbReference>
<dbReference type="PIRSF" id="PIRSF018300">
    <property type="entry name" value="DNA_pol_alph_2"/>
    <property type="match status" value="1"/>
</dbReference>
<evidence type="ECO:0000259" key="8">
    <source>
        <dbReference type="Pfam" id="PF08418"/>
    </source>
</evidence>
<dbReference type="STRING" id="31234.E3LZ74"/>
<feature type="domain" description="DNA polymerase alpha/delta/epsilon subunit B" evidence="7">
    <location>
        <begin position="320"/>
        <end position="530"/>
    </location>
</feature>
<dbReference type="FunCoup" id="E3LZ74">
    <property type="interactions" value="1379"/>
</dbReference>
<dbReference type="Pfam" id="PF22062">
    <property type="entry name" value="OB_DPOA2"/>
    <property type="match status" value="1"/>
</dbReference>
<comment type="function">
    <text evidence="6">Accessory subunit of the DNA polymerase alpha complex (also known as the alpha DNA polymerase-primase complex) which plays an essential role in the initiation of DNA synthesis.</text>
</comment>
<evidence type="ECO:0000259" key="7">
    <source>
        <dbReference type="Pfam" id="PF04042"/>
    </source>
</evidence>
<keyword evidence="11" id="KW-1185">Reference proteome</keyword>
<dbReference type="GO" id="GO:0006270">
    <property type="term" value="P:DNA replication initiation"/>
    <property type="evidence" value="ECO:0007669"/>
    <property type="project" value="TreeGrafter"/>
</dbReference>
<name>E3LZ74_CAERE</name>
<proteinExistence type="inferred from homology"/>
<dbReference type="Gene3D" id="3.60.21.60">
    <property type="match status" value="1"/>
</dbReference>
<dbReference type="Pfam" id="PF08418">
    <property type="entry name" value="Pol_alpha_B_N"/>
    <property type="match status" value="1"/>
</dbReference>
<dbReference type="Proteomes" id="UP000008281">
    <property type="component" value="Unassembled WGS sequence"/>
</dbReference>
<dbReference type="PANTHER" id="PTHR23061">
    <property type="entry name" value="DNA POLYMERASE 2 ALPHA 70 KDA SUBUNIT"/>
    <property type="match status" value="1"/>
</dbReference>
<accession>E3LZ74</accession>
<keyword evidence="4 6" id="KW-0235">DNA replication</keyword>